<evidence type="ECO:0000256" key="1">
    <source>
        <dbReference type="SAM" id="MobiDB-lite"/>
    </source>
</evidence>
<feature type="domain" description="YobI-like P-loop NTPase" evidence="3">
    <location>
        <begin position="41"/>
        <end position="436"/>
    </location>
</feature>
<feature type="compositionally biased region" description="Basic and acidic residues" evidence="1">
    <location>
        <begin position="118"/>
        <end position="129"/>
    </location>
</feature>
<evidence type="ECO:0000259" key="3">
    <source>
        <dbReference type="Pfam" id="PF20693"/>
    </source>
</evidence>
<feature type="region of interest" description="Disordered" evidence="1">
    <location>
        <begin position="100"/>
        <end position="129"/>
    </location>
</feature>
<keyword evidence="2" id="KW-0472">Membrane</keyword>
<evidence type="ECO:0000313" key="4">
    <source>
        <dbReference type="EMBL" id="WHX11215.1"/>
    </source>
</evidence>
<reference evidence="4" key="1">
    <citation type="journal article" date="2023" name="Nat. Commun.">
        <title>Identification of a novel Human Milk Oligosaccharides utilization cluster in the infant gut commensal Bacteroides dorei.</title>
        <authorList>
            <person name="Kijner S."/>
            <person name="Ennis D."/>
            <person name="Shmorak S."/>
            <person name="Florentin A."/>
            <person name="Yassour M."/>
        </authorList>
    </citation>
    <scope>NUCLEOTIDE SEQUENCE</scope>
    <source>
        <strain evidence="4">2</strain>
    </source>
</reference>
<keyword evidence="2" id="KW-1133">Transmembrane helix</keyword>
<sequence length="1222" mass="143629">MENTQESTQVPSAQIEQVSQFQESLTPTLLKENESAYESVRDLREALKAEDVLNIALTGPYGSGKSSVLHTLMYLKDEKWNYLPISLATLDDDKHQKIKDEETEDQQELLDNQTNEKSTGKDNFDDRDNENYKEKLNRRIEYSILQQLIYRETIDTLPNSRFKRITHITPKHISQLACGFIGTILAFAILFEPSWMRIDSFYRVFSQGFVFNLIGDIVALLYLLFVLYTIAQYVIRIYGSTKLNKLNFKDGEIEIKDENSIFNRHLDEILYFFQATDYDVVVIEDLDRFDTPDIFLKLRELNFLLNNSAVVGRKIKFIYAVKDDMFKDSSRTKFFDYITTVIPVINPSNSKDKLKEELEKRGHKEEIKADDLEDIAFFIDDMRLLKNIANEYHQYHKRLFVNGTELSHSKLLAMIVYKNYYPDDFSALHNRRGKVYQCVCHETKQELTKFALQILNKRKEEMAKRRETKERNRHLKAGELRMIYVNGYVTHINGNLISIKINDNYYETSAIWKDEDLFNELIQKERIEYKYFNSYSIYTSHTNIRFSEIEKKIDPKISYAQRLAAITTKDKDLAREEEELKKEEYRISSFSLKQLFMQFKMNECEAFQKIKLAPMMDLFIRRGYIDEDYYDYISYFYPNTISQNDRLLLIAMKLDKSPEYNAKIDKIQSFVAQLPTYAYLSDSVLNINLLDYLGKHTNIERERFLLFMARLEQPVAKMDFLAQYYKEGKQNYNVFNHYINWNVNDSWTAVLNCEYRDILIEAWLKFCENSHIGEFQKTWLKDNYDYLANRYDCFDDKKINFIASVCCYEELTNTSKPLLELIIKGDSYTLTRHNISLLLNHISDRAGANENNITLTRIKRVGRKDVIERVQENMEECIQNVFQNICDEDEESMLEILNNKEVEMEVKQKYLKTHINPINDVSKVRDDMKGLAFGLDLLVPNWDNITNYYVQNNCNIDDVLWAYLDQHAEILGTRRFAGSGLHKHSLFNNIMGSNRISINSYKQIFSAFLCKMDLNEELLNLEDERISYLIDQNSIEYTEDNIRYLSHHSDILYGNFLLHHKNEFLKDKDKIAYNKDLALCLLGSYKLSGKEKSVVLQQLKATSIDVSQKLANIICEILTDYETEIDYDLLKKVLVKASVLEKAITVICHTIRQNQDNHDVIDELLALLPLPYSKMKENGKHPIIPDTELNRSLLSLLKECNYISSFSKDKNGLKVNTRIIKQ</sequence>
<protein>
    <recommendedName>
        <fullName evidence="3">YobI-like P-loop NTPase domain-containing protein</fullName>
    </recommendedName>
</protein>
<accession>A0AA95HV38</accession>
<dbReference type="InterPro" id="IPR027417">
    <property type="entry name" value="P-loop_NTPase"/>
</dbReference>
<keyword evidence="2" id="KW-0812">Transmembrane</keyword>
<organism evidence="4 5">
    <name type="scientific">Phocaeicola dorei</name>
    <dbReference type="NCBI Taxonomy" id="357276"/>
    <lineage>
        <taxon>Bacteria</taxon>
        <taxon>Pseudomonadati</taxon>
        <taxon>Bacteroidota</taxon>
        <taxon>Bacteroidia</taxon>
        <taxon>Bacteroidales</taxon>
        <taxon>Bacteroidaceae</taxon>
        <taxon>Phocaeicola</taxon>
    </lineage>
</organism>
<dbReference type="Proteomes" id="UP001177934">
    <property type="component" value="Chromosome"/>
</dbReference>
<dbReference type="AlphaFoldDB" id="A0AA95HV38"/>
<dbReference type="InterPro" id="IPR048428">
    <property type="entry name" value="YobI-NTPase"/>
</dbReference>
<evidence type="ECO:0000313" key="5">
    <source>
        <dbReference type="Proteomes" id="UP001177934"/>
    </source>
</evidence>
<dbReference type="SUPFAM" id="SSF52540">
    <property type="entry name" value="P-loop containing nucleoside triphosphate hydrolases"/>
    <property type="match status" value="1"/>
</dbReference>
<dbReference type="Pfam" id="PF20693">
    <property type="entry name" value="YobI-ATPase"/>
    <property type="match status" value="1"/>
</dbReference>
<proteinExistence type="predicted"/>
<dbReference type="EMBL" id="CP126056">
    <property type="protein sequence ID" value="WHX11215.1"/>
    <property type="molecule type" value="Genomic_DNA"/>
</dbReference>
<feature type="transmembrane region" description="Helical" evidence="2">
    <location>
        <begin position="211"/>
        <end position="235"/>
    </location>
</feature>
<dbReference type="RefSeq" id="WP_007845691.1">
    <property type="nucleotide sequence ID" value="NZ_JAFEKH010000002.1"/>
</dbReference>
<feature type="transmembrane region" description="Helical" evidence="2">
    <location>
        <begin position="173"/>
        <end position="191"/>
    </location>
</feature>
<gene>
    <name evidence="4" type="ORF">QNN11_07845</name>
</gene>
<evidence type="ECO:0000256" key="2">
    <source>
        <dbReference type="SAM" id="Phobius"/>
    </source>
</evidence>
<name>A0AA95HV38_9BACT</name>